<gene>
    <name evidence="1" type="ORF">B0I36DRAFT_347782</name>
</gene>
<evidence type="ECO:0000313" key="2">
    <source>
        <dbReference type="Proteomes" id="UP000756346"/>
    </source>
</evidence>
<organism evidence="1 2">
    <name type="scientific">Microdochium trichocladiopsis</name>
    <dbReference type="NCBI Taxonomy" id="1682393"/>
    <lineage>
        <taxon>Eukaryota</taxon>
        <taxon>Fungi</taxon>
        <taxon>Dikarya</taxon>
        <taxon>Ascomycota</taxon>
        <taxon>Pezizomycotina</taxon>
        <taxon>Sordariomycetes</taxon>
        <taxon>Xylariomycetidae</taxon>
        <taxon>Xylariales</taxon>
        <taxon>Microdochiaceae</taxon>
        <taxon>Microdochium</taxon>
    </lineage>
</organism>
<accession>A0A9P8Y7V1</accession>
<dbReference type="EMBL" id="JAGTJQ010000004">
    <property type="protein sequence ID" value="KAH7032598.1"/>
    <property type="molecule type" value="Genomic_DNA"/>
</dbReference>
<reference evidence="1" key="1">
    <citation type="journal article" date="2021" name="Nat. Commun.">
        <title>Genetic determinants of endophytism in the Arabidopsis root mycobiome.</title>
        <authorList>
            <person name="Mesny F."/>
            <person name="Miyauchi S."/>
            <person name="Thiergart T."/>
            <person name="Pickel B."/>
            <person name="Atanasova L."/>
            <person name="Karlsson M."/>
            <person name="Huettel B."/>
            <person name="Barry K.W."/>
            <person name="Haridas S."/>
            <person name="Chen C."/>
            <person name="Bauer D."/>
            <person name="Andreopoulos W."/>
            <person name="Pangilinan J."/>
            <person name="LaButti K."/>
            <person name="Riley R."/>
            <person name="Lipzen A."/>
            <person name="Clum A."/>
            <person name="Drula E."/>
            <person name="Henrissat B."/>
            <person name="Kohler A."/>
            <person name="Grigoriev I.V."/>
            <person name="Martin F.M."/>
            <person name="Hacquard S."/>
        </authorList>
    </citation>
    <scope>NUCLEOTIDE SEQUENCE</scope>
    <source>
        <strain evidence="1">MPI-CAGE-CH-0230</strain>
    </source>
</reference>
<evidence type="ECO:0000313" key="1">
    <source>
        <dbReference type="EMBL" id="KAH7032598.1"/>
    </source>
</evidence>
<name>A0A9P8Y7V1_9PEZI</name>
<dbReference type="AlphaFoldDB" id="A0A9P8Y7V1"/>
<evidence type="ECO:0008006" key="3">
    <source>
        <dbReference type="Google" id="ProtNLM"/>
    </source>
</evidence>
<dbReference type="SUPFAM" id="SSF48403">
    <property type="entry name" value="Ankyrin repeat"/>
    <property type="match status" value="1"/>
</dbReference>
<dbReference type="GeneID" id="70186150"/>
<sequence>MEAMLSPLRSSTWLANKENQQLYPILRNFHHAMSSIERDKIYALLGLCGPSNTKQLVTDYTIHESEVVRNTTAYICGCDVQCLPLTPSDTIKSFLDNLATLHSRTFSLLLRSTDVRAMQGVMFILRERHQYFNFTTTMMEDAARNEVYGAAMIQSLLERGPQDGLPERVVLGAVQNRQQGAAIMEVLSKTREGQFELSEQLAASILQNETQRYAITRLLAERDQQSMSTHEAKIFQRLLRSSQPWEMLFSLFSRWGTELGMSKEVIATAVNSYPDNGPAMLQAFLQTGSWEAIRDALLFAAVQHSTNSCSVMMSILKHRHRRDQDPCSDTMLAYLLKHHHEESMYLDIFVHGAAAGAMAKIINESESPGLWGFLRPPPSLVQEVEPQRPKSSTDPGQPSLWWAIRHGEVLLVEALVRKGASLAIQHPEYGTPLTHAALYACEKWSAGSYLRNNTRRLLQLCHRE</sequence>
<comment type="caution">
    <text evidence="1">The sequence shown here is derived from an EMBL/GenBank/DDBJ whole genome shotgun (WGS) entry which is preliminary data.</text>
</comment>
<dbReference type="Gene3D" id="1.25.40.20">
    <property type="entry name" value="Ankyrin repeat-containing domain"/>
    <property type="match status" value="1"/>
</dbReference>
<dbReference type="RefSeq" id="XP_046013430.1">
    <property type="nucleotide sequence ID" value="XM_046156604.1"/>
</dbReference>
<proteinExistence type="predicted"/>
<protein>
    <recommendedName>
        <fullName evidence="3">Ankyrin repeat-containing domain protein</fullName>
    </recommendedName>
</protein>
<keyword evidence="2" id="KW-1185">Reference proteome</keyword>
<dbReference type="InterPro" id="IPR036770">
    <property type="entry name" value="Ankyrin_rpt-contain_sf"/>
</dbReference>
<dbReference type="Proteomes" id="UP000756346">
    <property type="component" value="Unassembled WGS sequence"/>
</dbReference>